<evidence type="ECO:0000259" key="16">
    <source>
        <dbReference type="PROSITE" id="PS51278"/>
    </source>
</evidence>
<dbReference type="CDD" id="cd02808">
    <property type="entry name" value="GltS_FMN"/>
    <property type="match status" value="1"/>
</dbReference>
<dbReference type="Pfam" id="PF00310">
    <property type="entry name" value="GATase_2"/>
    <property type="match status" value="1"/>
</dbReference>
<dbReference type="Pfam" id="PF01493">
    <property type="entry name" value="GXGXG"/>
    <property type="match status" value="1"/>
</dbReference>
<dbReference type="Gene3D" id="2.160.20.60">
    <property type="entry name" value="Glutamate synthase, alpha subunit, C-terminal domain"/>
    <property type="match status" value="1"/>
</dbReference>
<protein>
    <recommendedName>
        <fullName evidence="16">Glutamine amidotransferase type-2 domain-containing protein</fullName>
    </recommendedName>
</protein>
<keyword evidence="8" id="KW-0315">Glutamine amidotransferase</keyword>
<dbReference type="InterPro" id="IPR029055">
    <property type="entry name" value="Ntn_hydrolases_N"/>
</dbReference>
<proteinExistence type="inferred from homology"/>
<reference evidence="17" key="1">
    <citation type="submission" date="2018-05" db="EMBL/GenBank/DDBJ databases">
        <authorList>
            <person name="Lanie J.A."/>
            <person name="Ng W.-L."/>
            <person name="Kazmierczak K.M."/>
            <person name="Andrzejewski T.M."/>
            <person name="Davidsen T.M."/>
            <person name="Wayne K.J."/>
            <person name="Tettelin H."/>
            <person name="Glass J.I."/>
            <person name="Rusch D."/>
            <person name="Podicherti R."/>
            <person name="Tsui H.-C.T."/>
            <person name="Winkler M.E."/>
        </authorList>
    </citation>
    <scope>NUCLEOTIDE SEQUENCE</scope>
</reference>
<dbReference type="InterPro" id="IPR002932">
    <property type="entry name" value="Glu_synthdom"/>
</dbReference>
<keyword evidence="11" id="KW-0411">Iron-sulfur</keyword>
<dbReference type="FunFam" id="3.20.20.70:FF:000314">
    <property type="entry name" value="Uncharacterized protein, isoform E"/>
    <property type="match status" value="1"/>
</dbReference>
<comment type="cofactor">
    <cofactor evidence="1">
        <name>FMN</name>
        <dbReference type="ChEBI" id="CHEBI:58210"/>
    </cofactor>
</comment>
<dbReference type="GO" id="GO:0046872">
    <property type="term" value="F:metal ion binding"/>
    <property type="evidence" value="ECO:0007669"/>
    <property type="project" value="UniProtKB-KW"/>
</dbReference>
<dbReference type="GO" id="GO:0015930">
    <property type="term" value="F:glutamate synthase activity"/>
    <property type="evidence" value="ECO:0007669"/>
    <property type="project" value="InterPro"/>
</dbReference>
<dbReference type="EMBL" id="UINC01011812">
    <property type="protein sequence ID" value="SVA51890.1"/>
    <property type="molecule type" value="Genomic_DNA"/>
</dbReference>
<dbReference type="SUPFAM" id="SSF51395">
    <property type="entry name" value="FMN-linked oxidoreductases"/>
    <property type="match status" value="1"/>
</dbReference>
<gene>
    <name evidence="17" type="ORF">METZ01_LOCUS104744</name>
</gene>
<comment type="pathway">
    <text evidence="14">Amino-acid biosynthesis.</text>
</comment>
<keyword evidence="13" id="KW-0003">3Fe-4S</keyword>
<dbReference type="FunFam" id="3.20.20.70:FF:000031">
    <property type="entry name" value="Glutamate synthase 1 [NADH]"/>
    <property type="match status" value="1"/>
</dbReference>
<evidence type="ECO:0000256" key="7">
    <source>
        <dbReference type="ARBA" id="ARBA00022723"/>
    </source>
</evidence>
<dbReference type="InterPro" id="IPR006982">
    <property type="entry name" value="Glu_synth_centr_N"/>
</dbReference>
<organism evidence="17">
    <name type="scientific">marine metagenome</name>
    <dbReference type="NCBI Taxonomy" id="408172"/>
    <lineage>
        <taxon>unclassified sequences</taxon>
        <taxon>metagenomes</taxon>
        <taxon>ecological metagenomes</taxon>
    </lineage>
</organism>
<dbReference type="InterPro" id="IPR050711">
    <property type="entry name" value="ET-N_metabolism_enzyme"/>
</dbReference>
<dbReference type="PROSITE" id="PS51278">
    <property type="entry name" value="GATASE_TYPE_2"/>
    <property type="match status" value="1"/>
</dbReference>
<dbReference type="Gene3D" id="3.20.20.70">
    <property type="entry name" value="Aldolase class I"/>
    <property type="match status" value="2"/>
</dbReference>
<evidence type="ECO:0000256" key="9">
    <source>
        <dbReference type="ARBA" id="ARBA00023002"/>
    </source>
</evidence>
<feature type="non-terminal residue" evidence="17">
    <location>
        <position position="1121"/>
    </location>
</feature>
<dbReference type="InterPro" id="IPR013785">
    <property type="entry name" value="Aldolase_TIM"/>
</dbReference>
<evidence type="ECO:0000256" key="2">
    <source>
        <dbReference type="ARBA" id="ARBA00001927"/>
    </source>
</evidence>
<dbReference type="InterPro" id="IPR017932">
    <property type="entry name" value="GATase_2_dom"/>
</dbReference>
<keyword evidence="12" id="KW-0314">Glutamate biosynthesis</keyword>
<dbReference type="Pfam" id="PF01645">
    <property type="entry name" value="Glu_synthase"/>
    <property type="match status" value="1"/>
</dbReference>
<dbReference type="InterPro" id="IPR036485">
    <property type="entry name" value="Glu_synth_asu_C_sf"/>
</dbReference>
<evidence type="ECO:0000256" key="3">
    <source>
        <dbReference type="ARBA" id="ARBA00009716"/>
    </source>
</evidence>
<comment type="similarity">
    <text evidence="3">Belongs to the glutamate synthase family.</text>
</comment>
<dbReference type="SUPFAM" id="SSF69336">
    <property type="entry name" value="Alpha subunit of glutamate synthase, C-terminal domain"/>
    <property type="match status" value="1"/>
</dbReference>
<dbReference type="SUPFAM" id="SSF56235">
    <property type="entry name" value="N-terminal nucleophile aminohydrolases (Ntn hydrolases)"/>
    <property type="match status" value="1"/>
</dbReference>
<feature type="compositionally biased region" description="Basic and acidic residues" evidence="15">
    <location>
        <begin position="731"/>
        <end position="742"/>
    </location>
</feature>
<dbReference type="PANTHER" id="PTHR11938:SF133">
    <property type="entry name" value="GLUTAMATE SYNTHASE (NADH)"/>
    <property type="match status" value="1"/>
</dbReference>
<dbReference type="PANTHER" id="PTHR11938">
    <property type="entry name" value="FAD NADPH DEHYDROGENASE/OXIDOREDUCTASE"/>
    <property type="match status" value="1"/>
</dbReference>
<accession>A0A381WH85</accession>
<dbReference type="Pfam" id="PF04898">
    <property type="entry name" value="Glu_syn_central"/>
    <property type="match status" value="1"/>
</dbReference>
<dbReference type="Gene3D" id="3.60.20.10">
    <property type="entry name" value="Glutamine Phosphoribosylpyrophosphate, subunit 1, domain 1"/>
    <property type="match status" value="1"/>
</dbReference>
<evidence type="ECO:0000256" key="15">
    <source>
        <dbReference type="SAM" id="MobiDB-lite"/>
    </source>
</evidence>
<dbReference type="InterPro" id="IPR002489">
    <property type="entry name" value="Glu_synth_asu_C"/>
</dbReference>
<keyword evidence="7" id="KW-0479">Metal-binding</keyword>
<dbReference type="GO" id="GO:0019676">
    <property type="term" value="P:ammonia assimilation cycle"/>
    <property type="evidence" value="ECO:0007669"/>
    <property type="project" value="TreeGrafter"/>
</dbReference>
<keyword evidence="5" id="KW-0285">Flavoprotein</keyword>
<evidence type="ECO:0000256" key="10">
    <source>
        <dbReference type="ARBA" id="ARBA00023004"/>
    </source>
</evidence>
<sequence>KGMLTCNQLAAFYLDLGAEEFESHLAMVHSRFSTNTFPSWDRAMPNRMMSHNGEINTIKGNINWMRAREGNIESDIYGEKIKELFPVIEKDCSDSGNFDNVLEFLTMTGRSLEESVLMMVPEAWQNKKTLSKDRKAYYAFNSNLMEPWDGPASITFTNGDVVGAVLDRNGLRPSRYYITKDNKVIMASEVGVLPISDDNILIKGRLAPGKIFLIDFKKGQVLSDDEVKEPLINAKPYREWLHDNRLIFRKIKQSRSDPSFSLEELTRRMRAFGYTSETLEFMLLPMVHDLRDPLGSMGNDSALAVLSDKQRMLYDYFKQLFAQVSNPAIDSIREKIIMSLECYIGPEKNILNPGEGHAHRLLVDHPILTSTALYALKHLDHEGHKSKVIDITYNISDSSTEDLKTAVNRVCKQAEEAVDNGMGFLVLSDRNVNHECAAISSLMACGAVHHHLTKTAKRTKTAIVLETAEAREVHHFCLLFGYGADAINPYLAYEALMRAKDEGLIKHSHHRRGKENRILLNSNEEVIDAYRQAIIKGVLKVMGKMGISTLQSYKGAQIFEALGLAQEVIDLCFAGTTNRIEGADFALLEKEIKQRHSLGWPQDSNSNIDNLPNPGEFHWRSQGEKKAWDPETVWSLQYAARKNDKNAYQQFASNANRTAEESLSLRGLLGFNTSNNKNIDIKNVEPASQIIKRFCTGAMSFGSISSEAHETLAIAMNRIGGRSNSGEGGEDPERFKPMKNGDSKSSAIKQIASGRFGVTANYIANAKQLQIKIAQGAKPGEGGELPGRKVDEKIASIRHSTPGVGLISPPPHHDIYSIEDLSQLIFDLKNANPKAEISVKLVAEMGVGTISAGVAKAHADHIVISGDVGGTGASPLTSIKHAGMPWELGIAEVHQTLVLNDLRSRVTLQTDGGLKTGRDVVIAALLGAEEFGFSTAPLITMGCIMMRKCHMNTCPVGIATQDKILREKFAGQPEHIINYLFMVAEEAREIMAEIGIKSIDELIGRVDLLDAGKAVKHWKSKKINLQALLVNASELREGVAIRKTVPQNHGIKNVLDRQLIKDAKESIKTKEQIYLQYPITNINRTTGAMLSHKVASLWGEEGLPNDTIKVDFKGSAGQSFG</sequence>
<keyword evidence="9" id="KW-0560">Oxidoreductase</keyword>
<dbReference type="GO" id="GO:0051538">
    <property type="term" value="F:3 iron, 4 sulfur cluster binding"/>
    <property type="evidence" value="ECO:0007669"/>
    <property type="project" value="UniProtKB-KW"/>
</dbReference>
<evidence type="ECO:0000256" key="8">
    <source>
        <dbReference type="ARBA" id="ARBA00022962"/>
    </source>
</evidence>
<keyword evidence="10" id="KW-0408">Iron</keyword>
<dbReference type="CDD" id="cd00713">
    <property type="entry name" value="GltS"/>
    <property type="match status" value="1"/>
</dbReference>
<dbReference type="AlphaFoldDB" id="A0A381WH85"/>
<evidence type="ECO:0000256" key="12">
    <source>
        <dbReference type="ARBA" id="ARBA00023164"/>
    </source>
</evidence>
<keyword evidence="6" id="KW-0288">FMN</keyword>
<evidence type="ECO:0000256" key="14">
    <source>
        <dbReference type="ARBA" id="ARBA00029440"/>
    </source>
</evidence>
<dbReference type="NCBIfam" id="NF008730">
    <property type="entry name" value="PRK11750.1"/>
    <property type="match status" value="1"/>
</dbReference>
<evidence type="ECO:0000256" key="1">
    <source>
        <dbReference type="ARBA" id="ARBA00001917"/>
    </source>
</evidence>
<evidence type="ECO:0000313" key="17">
    <source>
        <dbReference type="EMBL" id="SVA51890.1"/>
    </source>
</evidence>
<feature type="non-terminal residue" evidence="17">
    <location>
        <position position="1"/>
    </location>
</feature>
<dbReference type="GO" id="GO:0006537">
    <property type="term" value="P:glutamate biosynthetic process"/>
    <property type="evidence" value="ECO:0007669"/>
    <property type="project" value="UniProtKB-KW"/>
</dbReference>
<keyword evidence="4" id="KW-0028">Amino-acid biosynthesis</keyword>
<evidence type="ECO:0000256" key="4">
    <source>
        <dbReference type="ARBA" id="ARBA00022605"/>
    </source>
</evidence>
<evidence type="ECO:0000256" key="6">
    <source>
        <dbReference type="ARBA" id="ARBA00022643"/>
    </source>
</evidence>
<evidence type="ECO:0000256" key="5">
    <source>
        <dbReference type="ARBA" id="ARBA00022630"/>
    </source>
</evidence>
<evidence type="ECO:0000256" key="11">
    <source>
        <dbReference type="ARBA" id="ARBA00023014"/>
    </source>
</evidence>
<name>A0A381WH85_9ZZZZ</name>
<evidence type="ECO:0000256" key="13">
    <source>
        <dbReference type="ARBA" id="ARBA00023291"/>
    </source>
</evidence>
<comment type="cofactor">
    <cofactor evidence="2">
        <name>[3Fe-4S] cluster</name>
        <dbReference type="ChEBI" id="CHEBI:21137"/>
    </cofactor>
</comment>
<feature type="region of interest" description="Disordered" evidence="15">
    <location>
        <begin position="719"/>
        <end position="744"/>
    </location>
</feature>
<feature type="domain" description="Glutamine amidotransferase type-2" evidence="16">
    <location>
        <begin position="1"/>
        <end position="217"/>
    </location>
</feature>